<reference evidence="4 5" key="1">
    <citation type="submission" date="2019-01" db="EMBL/GenBank/DDBJ databases">
        <title>Draft genome sequences of three monokaryotic isolates of the white-rot basidiomycete fungus Dichomitus squalens.</title>
        <authorList>
            <consortium name="DOE Joint Genome Institute"/>
            <person name="Lopez S.C."/>
            <person name="Andreopoulos B."/>
            <person name="Pangilinan J."/>
            <person name="Lipzen A."/>
            <person name="Riley R."/>
            <person name="Ahrendt S."/>
            <person name="Ng V."/>
            <person name="Barry K."/>
            <person name="Daum C."/>
            <person name="Grigoriev I.V."/>
            <person name="Hilden K.S."/>
            <person name="Makela M.R."/>
            <person name="de Vries R.P."/>
        </authorList>
    </citation>
    <scope>NUCLEOTIDE SEQUENCE [LARGE SCALE GENOMIC DNA]</scope>
    <source>
        <strain evidence="4 5">CBS 464.89</strain>
    </source>
</reference>
<dbReference type="Proteomes" id="UP000292082">
    <property type="component" value="Unassembled WGS sequence"/>
</dbReference>
<accession>A0A4Q9QCW5</accession>
<sequence length="619" mass="69944">MRLLHTTTGQFHEVDDGKLEDVQFAILSYMYAYDKEVELSFKDLRAIQQEYGRHATPRTSPTSYPILSPTSPPAPHASVSPALSSILSSEQPRSGCVLDDYRMPPKIRNACTTARNDNLDYIWINSCCVDDDSTLESSEAIRMTFHRFSRAAVCYAYLADVSDLDTAGIRPQDSRIRRSRWFTRGWTLQELIAPKSLVFVSQNWTPLGTKQDLAEMIAQITGIEESVLTHRKQPSDVSVARRMFWASRRRATRVEDEAYSLMGLFGVDIEPVYGEGHQAFFRLQQAILLRTQDQSLFAWEIPSTLDEQRKVLFPMHFRVEAPPPVLDSALFARSPSDFAGSHDIDSFVRDRALGSEMADGAQYTFTPYGLRTRVPLIPTDSFLEELKIETSPPWLRLAILACGPTLNGEKHFVALLLSHDQEASPFDINVLIPLARLHQNSPTDKFSLKRLVTISQSSLASCIHRQSLHHETIHLSSPDYVAESVVTVKRSMATLSKHSYERLRARGYVVKDESIGTLWFPLRRLTLSKADMIFEVEYGSTRHGDEAAIYLVVKECPPLTGGVLGRCSHVVPGSTHWVHNWRLTEFHLTPSWILSFGLECIPASWSYRLNVIETALDTV</sequence>
<dbReference type="PANTHER" id="PTHR10622">
    <property type="entry name" value="HET DOMAIN-CONTAINING PROTEIN"/>
    <property type="match status" value="1"/>
</dbReference>
<feature type="domain" description="Heterokaryon incompatibility" evidence="2">
    <location>
        <begin position="99"/>
        <end position="163"/>
    </location>
</feature>
<evidence type="ECO:0000256" key="1">
    <source>
        <dbReference type="SAM" id="MobiDB-lite"/>
    </source>
</evidence>
<evidence type="ECO:0000259" key="2">
    <source>
        <dbReference type="Pfam" id="PF06985"/>
    </source>
</evidence>
<dbReference type="PANTHER" id="PTHR10622:SF10">
    <property type="entry name" value="HET DOMAIN-CONTAINING PROTEIN"/>
    <property type="match status" value="1"/>
</dbReference>
<proteinExistence type="predicted"/>
<dbReference type="Pfam" id="PF06985">
    <property type="entry name" value="HET"/>
    <property type="match status" value="1"/>
</dbReference>
<name>A0A4Q9QCW5_9APHY</name>
<feature type="domain" description="DUF8212" evidence="3">
    <location>
        <begin position="278"/>
        <end position="478"/>
    </location>
</feature>
<dbReference type="AlphaFoldDB" id="A0A4Q9QCW5"/>
<evidence type="ECO:0000259" key="3">
    <source>
        <dbReference type="Pfam" id="PF26640"/>
    </source>
</evidence>
<dbReference type="InterPro" id="IPR010730">
    <property type="entry name" value="HET"/>
</dbReference>
<protein>
    <submittedName>
        <fullName evidence="4">Uncharacterized protein</fullName>
    </submittedName>
</protein>
<dbReference type="InterPro" id="IPR058525">
    <property type="entry name" value="DUF8212"/>
</dbReference>
<organism evidence="4 5">
    <name type="scientific">Dichomitus squalens</name>
    <dbReference type="NCBI Taxonomy" id="114155"/>
    <lineage>
        <taxon>Eukaryota</taxon>
        <taxon>Fungi</taxon>
        <taxon>Dikarya</taxon>
        <taxon>Basidiomycota</taxon>
        <taxon>Agaricomycotina</taxon>
        <taxon>Agaricomycetes</taxon>
        <taxon>Polyporales</taxon>
        <taxon>Polyporaceae</taxon>
        <taxon>Dichomitus</taxon>
    </lineage>
</organism>
<keyword evidence="5" id="KW-1185">Reference proteome</keyword>
<feature type="region of interest" description="Disordered" evidence="1">
    <location>
        <begin position="52"/>
        <end position="84"/>
    </location>
</feature>
<dbReference type="EMBL" id="ML145084">
    <property type="protein sequence ID" value="TBU65632.1"/>
    <property type="molecule type" value="Genomic_DNA"/>
</dbReference>
<evidence type="ECO:0000313" key="4">
    <source>
        <dbReference type="EMBL" id="TBU65632.1"/>
    </source>
</evidence>
<evidence type="ECO:0000313" key="5">
    <source>
        <dbReference type="Proteomes" id="UP000292082"/>
    </source>
</evidence>
<dbReference type="Pfam" id="PF26640">
    <property type="entry name" value="DUF8212"/>
    <property type="match status" value="1"/>
</dbReference>
<gene>
    <name evidence="4" type="ORF">BD310DRAFT_911744</name>
</gene>